<evidence type="ECO:0000256" key="1">
    <source>
        <dbReference type="SAM" id="Phobius"/>
    </source>
</evidence>
<evidence type="ECO:0000313" key="2">
    <source>
        <dbReference type="EMBL" id="SVE21970.1"/>
    </source>
</evidence>
<keyword evidence="1" id="KW-0472">Membrane</keyword>
<name>A0A383BQ40_9ZZZZ</name>
<feature type="transmembrane region" description="Helical" evidence="1">
    <location>
        <begin position="12"/>
        <end position="36"/>
    </location>
</feature>
<feature type="transmembrane region" description="Helical" evidence="1">
    <location>
        <begin position="48"/>
        <end position="67"/>
    </location>
</feature>
<accession>A0A383BQ40</accession>
<dbReference type="EMBL" id="UINC01202257">
    <property type="protein sequence ID" value="SVE21970.1"/>
    <property type="molecule type" value="Genomic_DNA"/>
</dbReference>
<reference evidence="2" key="1">
    <citation type="submission" date="2018-05" db="EMBL/GenBank/DDBJ databases">
        <authorList>
            <person name="Lanie J.A."/>
            <person name="Ng W.-L."/>
            <person name="Kazmierczak K.M."/>
            <person name="Andrzejewski T.M."/>
            <person name="Davidsen T.M."/>
            <person name="Wayne K.J."/>
            <person name="Tettelin H."/>
            <person name="Glass J.I."/>
            <person name="Rusch D."/>
            <person name="Podicherti R."/>
            <person name="Tsui H.-C.T."/>
            <person name="Winkler M.E."/>
        </authorList>
    </citation>
    <scope>NUCLEOTIDE SEQUENCE</scope>
</reference>
<dbReference type="AlphaFoldDB" id="A0A383BQ40"/>
<keyword evidence="1" id="KW-1133">Transmembrane helix</keyword>
<organism evidence="2">
    <name type="scientific">marine metagenome</name>
    <dbReference type="NCBI Taxonomy" id="408172"/>
    <lineage>
        <taxon>unclassified sequences</taxon>
        <taxon>metagenomes</taxon>
        <taxon>ecological metagenomes</taxon>
    </lineage>
</organism>
<keyword evidence="1" id="KW-0812">Transmembrane</keyword>
<gene>
    <name evidence="2" type="ORF">METZ01_LOCUS474824</name>
</gene>
<sequence>KALGWIRSLTELGLAVIALGVVLQIIFGAAVPFLGLDVVGSVVALVKQFGSEGLVGLVAVWVLWGIYSKK</sequence>
<feature type="non-terminal residue" evidence="2">
    <location>
        <position position="1"/>
    </location>
</feature>
<proteinExistence type="predicted"/>
<protein>
    <submittedName>
        <fullName evidence="2">Uncharacterized protein</fullName>
    </submittedName>
</protein>